<reference evidence="2 3" key="1">
    <citation type="journal article" date="2014" name="BMC Genomics">
        <title>Comparison of environmental and isolate Sulfobacillus genomes reveals diverse carbon, sulfur, nitrogen, and hydrogen metabolisms.</title>
        <authorList>
            <person name="Justice N.B."/>
            <person name="Norman A."/>
            <person name="Brown C.T."/>
            <person name="Singh A."/>
            <person name="Thomas B.C."/>
            <person name="Banfield J.F."/>
        </authorList>
    </citation>
    <scope>NUCLEOTIDE SEQUENCE [LARGE SCALE GENOMIC DNA]</scope>
    <source>
        <strain evidence="2">AMDSBA4</strain>
    </source>
</reference>
<dbReference type="EMBL" id="PXYW01000015">
    <property type="protein sequence ID" value="PSR33920.1"/>
    <property type="molecule type" value="Genomic_DNA"/>
</dbReference>
<evidence type="ECO:0000313" key="2">
    <source>
        <dbReference type="EMBL" id="PSR33920.1"/>
    </source>
</evidence>
<dbReference type="PANTHER" id="PTHR33169">
    <property type="entry name" value="PADR-FAMILY TRANSCRIPTIONAL REGULATOR"/>
    <property type="match status" value="1"/>
</dbReference>
<dbReference type="Gene3D" id="1.10.10.10">
    <property type="entry name" value="Winged helix-like DNA-binding domain superfamily/Winged helix DNA-binding domain"/>
    <property type="match status" value="1"/>
</dbReference>
<dbReference type="InterPro" id="IPR005149">
    <property type="entry name" value="Tscrpt_reg_PadR_N"/>
</dbReference>
<dbReference type="AlphaFoldDB" id="A0A2T2XHG5"/>
<evidence type="ECO:0000313" key="3">
    <source>
        <dbReference type="Proteomes" id="UP000242972"/>
    </source>
</evidence>
<dbReference type="InterPro" id="IPR036388">
    <property type="entry name" value="WH-like_DNA-bd_sf"/>
</dbReference>
<dbReference type="Pfam" id="PF03551">
    <property type="entry name" value="PadR"/>
    <property type="match status" value="1"/>
</dbReference>
<feature type="domain" description="Transcription regulator PadR N-terminal" evidence="1">
    <location>
        <begin position="2"/>
        <end position="67"/>
    </location>
</feature>
<accession>A0A2T2XHG5</accession>
<name>A0A2T2XHG5_9FIRM</name>
<dbReference type="InterPro" id="IPR052509">
    <property type="entry name" value="Metal_resp_DNA-bind_regulator"/>
</dbReference>
<proteinExistence type="predicted"/>
<dbReference type="PANTHER" id="PTHR33169:SF14">
    <property type="entry name" value="TRANSCRIPTIONAL REGULATOR RV3488"/>
    <property type="match status" value="1"/>
</dbReference>
<dbReference type="Proteomes" id="UP000242972">
    <property type="component" value="Unassembled WGS sequence"/>
</dbReference>
<dbReference type="InterPro" id="IPR036390">
    <property type="entry name" value="WH_DNA-bd_sf"/>
</dbReference>
<comment type="caution">
    <text evidence="2">The sequence shown here is derived from an EMBL/GenBank/DDBJ whole genome shotgun (WGS) entry which is preliminary data.</text>
</comment>
<gene>
    <name evidence="2" type="ORF">C7B46_07835</name>
</gene>
<protein>
    <submittedName>
        <fullName evidence="2">PadR family transcriptional regulator</fullName>
    </submittedName>
</protein>
<evidence type="ECO:0000259" key="1">
    <source>
        <dbReference type="Pfam" id="PF03551"/>
    </source>
</evidence>
<dbReference type="SUPFAM" id="SSF46785">
    <property type="entry name" value="Winged helix' DNA-binding domain"/>
    <property type="match status" value="1"/>
</dbReference>
<sequence>MEPAHGYLIARRIEQWSNGAWELREGSLYPVLHGLETEGLVTVAVERQGLRSRRVYSLTPEGHERLAQERQRWQRQNFVLQQVLWRERVDG</sequence>
<organism evidence="2 3">
    <name type="scientific">Sulfobacillus benefaciens</name>
    <dbReference type="NCBI Taxonomy" id="453960"/>
    <lineage>
        <taxon>Bacteria</taxon>
        <taxon>Bacillati</taxon>
        <taxon>Bacillota</taxon>
        <taxon>Clostridia</taxon>
        <taxon>Eubacteriales</taxon>
        <taxon>Clostridiales Family XVII. Incertae Sedis</taxon>
        <taxon>Sulfobacillus</taxon>
    </lineage>
</organism>